<dbReference type="RefSeq" id="WP_205046683.1">
    <property type="nucleotide sequence ID" value="NZ_CAJVAX010000017.1"/>
</dbReference>
<organism evidence="2 3">
    <name type="scientific">Actinacidiphila bryophytorum</name>
    <dbReference type="NCBI Taxonomy" id="1436133"/>
    <lineage>
        <taxon>Bacteria</taxon>
        <taxon>Bacillati</taxon>
        <taxon>Actinomycetota</taxon>
        <taxon>Actinomycetes</taxon>
        <taxon>Kitasatosporales</taxon>
        <taxon>Streptomycetaceae</taxon>
        <taxon>Actinacidiphila</taxon>
    </lineage>
</organism>
<evidence type="ECO:0000256" key="1">
    <source>
        <dbReference type="SAM" id="MobiDB-lite"/>
    </source>
</evidence>
<accession>A0A9W4H0H3</accession>
<protein>
    <submittedName>
        <fullName evidence="2">Uncharacterized protein</fullName>
    </submittedName>
</protein>
<dbReference type="Proteomes" id="UP001153328">
    <property type="component" value="Unassembled WGS sequence"/>
</dbReference>
<evidence type="ECO:0000313" key="3">
    <source>
        <dbReference type="Proteomes" id="UP001153328"/>
    </source>
</evidence>
<feature type="region of interest" description="Disordered" evidence="1">
    <location>
        <begin position="1"/>
        <end position="38"/>
    </location>
</feature>
<reference evidence="2" key="1">
    <citation type="submission" date="2021-06" db="EMBL/GenBank/DDBJ databases">
        <authorList>
            <person name="Arsene-Ploetze F."/>
        </authorList>
    </citation>
    <scope>NUCLEOTIDE SEQUENCE</scope>
    <source>
        <strain evidence="2">SBRY1</strain>
    </source>
</reference>
<proteinExistence type="predicted"/>
<dbReference type="AlphaFoldDB" id="A0A9W4H0H3"/>
<comment type="caution">
    <text evidence="2">The sequence shown here is derived from an EMBL/GenBank/DDBJ whole genome shotgun (WGS) entry which is preliminary data.</text>
</comment>
<evidence type="ECO:0000313" key="2">
    <source>
        <dbReference type="EMBL" id="CAG7637697.1"/>
    </source>
</evidence>
<sequence length="121" mass="12904">MTTPGPRPRLKSLTHTPNQQRSAEPAPAASGRSAPKVAARQGALSALLPDAHPADQRYAVAWLHVIAPSDWRVVPRAISHCQCGRHVTALGCDDVADLIAAHTEHRTLCPLRATNDGRKAA</sequence>
<keyword evidence="3" id="KW-1185">Reference proteome</keyword>
<gene>
    <name evidence="2" type="ORF">SBRY_30148</name>
</gene>
<feature type="compositionally biased region" description="Polar residues" evidence="1">
    <location>
        <begin position="13"/>
        <end position="22"/>
    </location>
</feature>
<dbReference type="EMBL" id="CAJVAX010000017">
    <property type="protein sequence ID" value="CAG7637697.1"/>
    <property type="molecule type" value="Genomic_DNA"/>
</dbReference>
<name>A0A9W4H0H3_9ACTN</name>